<name>A0AAP0N1I0_9ROSI</name>
<comment type="caution">
    <text evidence="1">The sequence shown here is derived from an EMBL/GenBank/DDBJ whole genome shotgun (WGS) entry which is preliminary data.</text>
</comment>
<proteinExistence type="predicted"/>
<sequence length="133" mass="14893">MPLSLLLPCYVAPPRIPASRLESPLSWFLGTQRFCSNSNHPVARPPDYLPKTPLLIVSNSLSSLLASATTSFPKLRLYFLSPMEESPPPLESLVIVRSALYIFPYSFLPSQYPLPPQNYQCPSNKVPTDLLLY</sequence>
<dbReference type="EMBL" id="JBCGBO010000001">
    <property type="protein sequence ID" value="KAK9229462.1"/>
    <property type="molecule type" value="Genomic_DNA"/>
</dbReference>
<reference evidence="1 2" key="1">
    <citation type="submission" date="2024-05" db="EMBL/GenBank/DDBJ databases">
        <title>Haplotype-resolved chromosome-level genome assembly of Huyou (Citrus changshanensis).</title>
        <authorList>
            <person name="Miao C."/>
            <person name="Chen W."/>
            <person name="Wu Y."/>
            <person name="Wang L."/>
            <person name="Zhao S."/>
            <person name="Grierson D."/>
            <person name="Xu C."/>
            <person name="Chen K."/>
        </authorList>
    </citation>
    <scope>NUCLEOTIDE SEQUENCE [LARGE SCALE GENOMIC DNA]</scope>
    <source>
        <strain evidence="1">01-14</strain>
        <tissue evidence="1">Leaf</tissue>
    </source>
</reference>
<keyword evidence="2" id="KW-1185">Reference proteome</keyword>
<protein>
    <submittedName>
        <fullName evidence="1">Uncharacterized protein</fullName>
    </submittedName>
</protein>
<organism evidence="1 2">
    <name type="scientific">Citrus x changshan-huyou</name>
    <dbReference type="NCBI Taxonomy" id="2935761"/>
    <lineage>
        <taxon>Eukaryota</taxon>
        <taxon>Viridiplantae</taxon>
        <taxon>Streptophyta</taxon>
        <taxon>Embryophyta</taxon>
        <taxon>Tracheophyta</taxon>
        <taxon>Spermatophyta</taxon>
        <taxon>Magnoliopsida</taxon>
        <taxon>eudicotyledons</taxon>
        <taxon>Gunneridae</taxon>
        <taxon>Pentapetalae</taxon>
        <taxon>rosids</taxon>
        <taxon>malvids</taxon>
        <taxon>Sapindales</taxon>
        <taxon>Rutaceae</taxon>
        <taxon>Aurantioideae</taxon>
        <taxon>Citrus</taxon>
    </lineage>
</organism>
<dbReference type="Proteomes" id="UP001428341">
    <property type="component" value="Unassembled WGS sequence"/>
</dbReference>
<gene>
    <name evidence="1" type="ORF">WN944_022424</name>
</gene>
<accession>A0AAP0N1I0</accession>
<evidence type="ECO:0000313" key="1">
    <source>
        <dbReference type="EMBL" id="KAK9229462.1"/>
    </source>
</evidence>
<evidence type="ECO:0000313" key="2">
    <source>
        <dbReference type="Proteomes" id="UP001428341"/>
    </source>
</evidence>
<dbReference type="AlphaFoldDB" id="A0AAP0N1I0"/>